<proteinExistence type="predicted"/>
<comment type="subcellular location">
    <subcellularLocation>
        <location evidence="1">Membrane</location>
        <topology evidence="1">Multi-pass membrane protein</topology>
    </subcellularLocation>
</comment>
<accession>A0A1W1UA02</accession>
<evidence type="ECO:0000256" key="1">
    <source>
        <dbReference type="ARBA" id="ARBA00004141"/>
    </source>
</evidence>
<dbReference type="InterPro" id="IPR032808">
    <property type="entry name" value="DoxX"/>
</dbReference>
<keyword evidence="7" id="KW-1185">Reference proteome</keyword>
<sequence length="143" mass="15033">MTTINSQASTPVRSSKALNITLWVLQVLLAAAFLMTGLMKLAMPLTQVAQSLPWVNDVPAALVRFIGLAEFAGALGLILPAATRIRPNLTPLAALGLVAVLVLAAAFHVSRGEAMMVPMNLILAALAGVVAWGRTRKAPIQSR</sequence>
<reference evidence="6 7" key="1">
    <citation type="submission" date="2017-04" db="EMBL/GenBank/DDBJ databases">
        <authorList>
            <person name="Afonso C.L."/>
            <person name="Miller P.J."/>
            <person name="Scott M.A."/>
            <person name="Spackman E."/>
            <person name="Goraichik I."/>
            <person name="Dimitrov K.M."/>
            <person name="Suarez D.L."/>
            <person name="Swayne D.E."/>
        </authorList>
    </citation>
    <scope>NUCLEOTIDE SEQUENCE [LARGE SCALE GENOMIC DNA]</scope>
    <source>
        <strain evidence="6 7">KR-140</strain>
    </source>
</reference>
<name>A0A1W1UA02_9DEIO</name>
<keyword evidence="2 5" id="KW-0812">Transmembrane</keyword>
<feature type="transmembrane region" description="Helical" evidence="5">
    <location>
        <begin position="20"/>
        <end position="42"/>
    </location>
</feature>
<feature type="transmembrane region" description="Helical" evidence="5">
    <location>
        <begin position="115"/>
        <end position="133"/>
    </location>
</feature>
<organism evidence="6 7">
    <name type="scientific">Deinococcus hopiensis KR-140</name>
    <dbReference type="NCBI Taxonomy" id="695939"/>
    <lineage>
        <taxon>Bacteria</taxon>
        <taxon>Thermotogati</taxon>
        <taxon>Deinococcota</taxon>
        <taxon>Deinococci</taxon>
        <taxon>Deinococcales</taxon>
        <taxon>Deinococcaceae</taxon>
        <taxon>Deinococcus</taxon>
    </lineage>
</organism>
<dbReference type="Proteomes" id="UP000192582">
    <property type="component" value="Unassembled WGS sequence"/>
</dbReference>
<protein>
    <submittedName>
        <fullName evidence="6">DoxX-like family protein</fullName>
    </submittedName>
</protein>
<dbReference type="STRING" id="695939.SAMN00790413_03994"/>
<evidence type="ECO:0000256" key="2">
    <source>
        <dbReference type="ARBA" id="ARBA00022692"/>
    </source>
</evidence>
<dbReference type="GO" id="GO:0016020">
    <property type="term" value="C:membrane"/>
    <property type="evidence" value="ECO:0007669"/>
    <property type="project" value="UniProtKB-SubCell"/>
</dbReference>
<feature type="transmembrane region" description="Helical" evidence="5">
    <location>
        <begin position="62"/>
        <end position="82"/>
    </location>
</feature>
<gene>
    <name evidence="6" type="ORF">SAMN00790413_03994</name>
</gene>
<evidence type="ECO:0000256" key="3">
    <source>
        <dbReference type="ARBA" id="ARBA00022989"/>
    </source>
</evidence>
<evidence type="ECO:0000256" key="5">
    <source>
        <dbReference type="SAM" id="Phobius"/>
    </source>
</evidence>
<keyword evidence="4 5" id="KW-0472">Membrane</keyword>
<dbReference type="AlphaFoldDB" id="A0A1W1UA02"/>
<dbReference type="EMBL" id="FWWU01000001">
    <property type="protein sequence ID" value="SMB77905.1"/>
    <property type="molecule type" value="Genomic_DNA"/>
</dbReference>
<keyword evidence="3 5" id="KW-1133">Transmembrane helix</keyword>
<evidence type="ECO:0000313" key="6">
    <source>
        <dbReference type="EMBL" id="SMB77905.1"/>
    </source>
</evidence>
<feature type="transmembrane region" description="Helical" evidence="5">
    <location>
        <begin position="89"/>
        <end position="109"/>
    </location>
</feature>
<dbReference type="RefSeq" id="WP_084045036.1">
    <property type="nucleotide sequence ID" value="NZ_FWWU01000001.1"/>
</dbReference>
<evidence type="ECO:0000313" key="7">
    <source>
        <dbReference type="Proteomes" id="UP000192582"/>
    </source>
</evidence>
<dbReference type="Pfam" id="PF13564">
    <property type="entry name" value="DoxX_2"/>
    <property type="match status" value="1"/>
</dbReference>
<evidence type="ECO:0000256" key="4">
    <source>
        <dbReference type="ARBA" id="ARBA00023136"/>
    </source>
</evidence>
<dbReference type="OrthoDB" id="3385086at2"/>